<evidence type="ECO:0000313" key="1">
    <source>
        <dbReference type="EMBL" id="MFB9054541.1"/>
    </source>
</evidence>
<evidence type="ECO:0000313" key="2">
    <source>
        <dbReference type="Proteomes" id="UP001589605"/>
    </source>
</evidence>
<dbReference type="RefSeq" id="WP_382384180.1">
    <property type="nucleotide sequence ID" value="NZ_JBHMEZ010000013.1"/>
</dbReference>
<reference evidence="1 2" key="1">
    <citation type="submission" date="2024-09" db="EMBL/GenBank/DDBJ databases">
        <authorList>
            <person name="Sun Q."/>
            <person name="Mori K."/>
        </authorList>
    </citation>
    <scope>NUCLEOTIDE SEQUENCE [LARGE SCALE GENOMIC DNA]</scope>
    <source>
        <strain evidence="1 2">CECT 8286</strain>
    </source>
</reference>
<accession>A0ABV5F513</accession>
<protein>
    <recommendedName>
        <fullName evidence="3">Glycosyltransferase family 1 protein</fullName>
    </recommendedName>
</protein>
<gene>
    <name evidence="1" type="ORF">ACFFVB_15735</name>
</gene>
<sequence length="371" mass="43600">MIIYYFGSDGAWEDQNETNIRRRNYAILFALSKHENVTHVYNIVRCTRSLVFKNIFKRKPKNQIIKNIYIAPILPERTFIGAFSKVFNRWFLKTVNHKAFYFKEEKCVSWCYWPKGFLDWSYLGITGDMVFDTDHNIIDDPNIPLNRKIEREDLLLKAGLNAKLILSSSRSMLQWFNKHDLNQTKLVLNGNFIERMRFPLKKSACKQPQITYCGTLSKWMKIDWLKRLVENHAEWEFHIIGNAYKTDFEKDFRSYNNVTLYGFLEPNEVSNILQITDVALGLYTENPALDVNSMKLYDYLLNGVAIVINNYHNKLEVDFNGLISIANSFEDFELAVESAIQLNVNKKDLQTFLQNTTWEARIKPILNILND</sequence>
<evidence type="ECO:0008006" key="3">
    <source>
        <dbReference type="Google" id="ProtNLM"/>
    </source>
</evidence>
<dbReference type="Gene3D" id="3.40.50.2000">
    <property type="entry name" value="Glycogen Phosphorylase B"/>
    <property type="match status" value="1"/>
</dbReference>
<dbReference type="SUPFAM" id="SSF53756">
    <property type="entry name" value="UDP-Glycosyltransferase/glycogen phosphorylase"/>
    <property type="match status" value="1"/>
</dbReference>
<comment type="caution">
    <text evidence="1">The sequence shown here is derived from an EMBL/GenBank/DDBJ whole genome shotgun (WGS) entry which is preliminary data.</text>
</comment>
<dbReference type="Proteomes" id="UP001589605">
    <property type="component" value="Unassembled WGS sequence"/>
</dbReference>
<name>A0ABV5F513_9FLAO</name>
<proteinExistence type="predicted"/>
<organism evidence="1 2">
    <name type="scientific">Formosa undariae</name>
    <dbReference type="NCBI Taxonomy" id="1325436"/>
    <lineage>
        <taxon>Bacteria</taxon>
        <taxon>Pseudomonadati</taxon>
        <taxon>Bacteroidota</taxon>
        <taxon>Flavobacteriia</taxon>
        <taxon>Flavobacteriales</taxon>
        <taxon>Flavobacteriaceae</taxon>
        <taxon>Formosa</taxon>
    </lineage>
</organism>
<keyword evidence="2" id="KW-1185">Reference proteome</keyword>
<dbReference type="EMBL" id="JBHMEZ010000013">
    <property type="protein sequence ID" value="MFB9054541.1"/>
    <property type="molecule type" value="Genomic_DNA"/>
</dbReference>